<evidence type="ECO:0000313" key="1">
    <source>
        <dbReference type="EMBL" id="KDS34537.1"/>
    </source>
</evidence>
<dbReference type="Proteomes" id="UP000027850">
    <property type="component" value="Unassembled WGS sequence"/>
</dbReference>
<proteinExistence type="predicted"/>
<name>A0AB34LA16_PARDI</name>
<organism evidence="1 2">
    <name type="scientific">Parabacteroides distasonis str. 3776 D15 i</name>
    <dbReference type="NCBI Taxonomy" id="1339342"/>
    <lineage>
        <taxon>Bacteria</taxon>
        <taxon>Pseudomonadati</taxon>
        <taxon>Bacteroidota</taxon>
        <taxon>Bacteroidia</taxon>
        <taxon>Bacteroidales</taxon>
        <taxon>Tannerellaceae</taxon>
        <taxon>Parabacteroides</taxon>
    </lineage>
</organism>
<dbReference type="EMBL" id="JNHK01000098">
    <property type="protein sequence ID" value="KDS34537.1"/>
    <property type="molecule type" value="Genomic_DNA"/>
</dbReference>
<gene>
    <name evidence="1" type="ORF">M091_3001</name>
</gene>
<dbReference type="AlphaFoldDB" id="A0AB34LA16"/>
<accession>A0AB34LA16</accession>
<comment type="caution">
    <text evidence="1">The sequence shown here is derived from an EMBL/GenBank/DDBJ whole genome shotgun (WGS) entry which is preliminary data.</text>
</comment>
<sequence length="41" mass="4825">MLYMDRDSSYETEGLCCRPRLYKSKCNLCFWNKGAKTGELL</sequence>
<reference evidence="1 2" key="1">
    <citation type="submission" date="2014-04" db="EMBL/GenBank/DDBJ databases">
        <authorList>
            <person name="Sears C."/>
            <person name="Carroll K."/>
            <person name="Sack B.R."/>
            <person name="Qadri F."/>
            <person name="Myers L.L."/>
            <person name="Chung G.-T."/>
            <person name="Escheverria P."/>
            <person name="Fraser C.M."/>
            <person name="Sadzewicz L."/>
            <person name="Shefchek K.A."/>
            <person name="Tallon L."/>
            <person name="Das S.P."/>
            <person name="Daugherty S."/>
            <person name="Mongodin E.F."/>
        </authorList>
    </citation>
    <scope>NUCLEOTIDE SEQUENCE [LARGE SCALE GENOMIC DNA]</scope>
    <source>
        <strain evidence="1 2">3776 D15 i</strain>
    </source>
</reference>
<protein>
    <submittedName>
        <fullName evidence="1">Uncharacterized protein</fullName>
    </submittedName>
</protein>
<evidence type="ECO:0000313" key="2">
    <source>
        <dbReference type="Proteomes" id="UP000027850"/>
    </source>
</evidence>